<organism evidence="1 2">
    <name type="scientific">Panagrolaimus davidi</name>
    <dbReference type="NCBI Taxonomy" id="227884"/>
    <lineage>
        <taxon>Eukaryota</taxon>
        <taxon>Metazoa</taxon>
        <taxon>Ecdysozoa</taxon>
        <taxon>Nematoda</taxon>
        <taxon>Chromadorea</taxon>
        <taxon>Rhabditida</taxon>
        <taxon>Tylenchina</taxon>
        <taxon>Panagrolaimomorpha</taxon>
        <taxon>Panagrolaimoidea</taxon>
        <taxon>Panagrolaimidae</taxon>
        <taxon>Panagrolaimus</taxon>
    </lineage>
</organism>
<name>A0A914PIS9_9BILA</name>
<proteinExistence type="predicted"/>
<protein>
    <submittedName>
        <fullName evidence="2">Uncharacterized protein</fullName>
    </submittedName>
</protein>
<dbReference type="WBParaSite" id="PDA_v2.g18289.t1">
    <property type="protein sequence ID" value="PDA_v2.g18289.t1"/>
    <property type="gene ID" value="PDA_v2.g18289"/>
</dbReference>
<dbReference type="Proteomes" id="UP000887578">
    <property type="component" value="Unplaced"/>
</dbReference>
<sequence>MGTFVRAKINQNGELKIQDKKHVCKKLQYFTEKYFDIREIKKPSYEIHENCSTNSGKVLILFDPKNRNQCHDFRWKSRTKSFCCISCDGEAKINHESKENEYIEILKLNHQCPFRPYNREQYFKFNNFVLAPDFEIRTQMAKGKEKQTLFIFNENDKTKCYNFYYYSTTKVFICKECLKQKVHVTARLQQNSDGEDYLLLSKKQHVCEMVKYIPQKDDEIILRQPNFKLMEETCDGVSKLFVFDSQDKNFCYIFSPTQKNCNRYICLRCRDFVQSSKTKEKLNVYLSLIKDKNGEYFIQMKNQKHSCQPRKYEPQKYELKIADNYFYYQKKSSRKCVHVAILLSTDSKLCYPFSYLKTSNRFYCINCKRLEKHCSMQSPKMNENGKEYFIHDPSKHICKPVKISTFETPKFKRLERKDIAFEKKSKTKTLKIDKSRILRLPNFEFRPSRNGNPEGTLVIFDSKDKSTIYEYFYHASQEIFICSSCHKKNRYVTAKIHVDEKNGEKFIKLSKNDHICEPKKDEFPARIINHSNFMIVDREDKTNPAKAIVFTSKERELCYELCYFSSLNSFECIQCRKLKKSVTVKLYAKENGEKYLLKFKNDHICEPKKYDAQNFDKPKIVPKSMFELYPSAKGVANKRIVIFTSKKKDLIYEYCLTGSLYRCLECRKLNKYLTAKLIGESEDKYLELSKAEHICKPKKYHPKNFKK</sequence>
<evidence type="ECO:0000313" key="1">
    <source>
        <dbReference type="Proteomes" id="UP000887578"/>
    </source>
</evidence>
<accession>A0A914PIS9</accession>
<reference evidence="2" key="1">
    <citation type="submission" date="2022-11" db="UniProtKB">
        <authorList>
            <consortium name="WormBaseParasite"/>
        </authorList>
    </citation>
    <scope>IDENTIFICATION</scope>
</reference>
<dbReference type="AlphaFoldDB" id="A0A914PIS9"/>
<evidence type="ECO:0000313" key="2">
    <source>
        <dbReference type="WBParaSite" id="PDA_v2.g18289.t1"/>
    </source>
</evidence>
<keyword evidence="1" id="KW-1185">Reference proteome</keyword>